<evidence type="ECO:0000313" key="3">
    <source>
        <dbReference type="Proteomes" id="UP001313282"/>
    </source>
</evidence>
<dbReference type="AlphaFoldDB" id="A0AAN8R852"/>
<dbReference type="EMBL" id="JAVHNR010000011">
    <property type="protein sequence ID" value="KAK6330708.1"/>
    <property type="molecule type" value="Genomic_DNA"/>
</dbReference>
<reference evidence="2 3" key="1">
    <citation type="submission" date="2019-10" db="EMBL/GenBank/DDBJ databases">
        <authorList>
            <person name="Palmer J.M."/>
        </authorList>
    </citation>
    <scope>NUCLEOTIDE SEQUENCE [LARGE SCALE GENOMIC DNA]</scope>
    <source>
        <strain evidence="2 3">TWF718</strain>
    </source>
</reference>
<dbReference type="Proteomes" id="UP001313282">
    <property type="component" value="Unassembled WGS sequence"/>
</dbReference>
<dbReference type="Pfam" id="PF12937">
    <property type="entry name" value="F-box-like"/>
    <property type="match status" value="1"/>
</dbReference>
<dbReference type="InterPro" id="IPR001810">
    <property type="entry name" value="F-box_dom"/>
</dbReference>
<organism evidence="2 3">
    <name type="scientific">Orbilia javanica</name>
    <dbReference type="NCBI Taxonomy" id="47235"/>
    <lineage>
        <taxon>Eukaryota</taxon>
        <taxon>Fungi</taxon>
        <taxon>Dikarya</taxon>
        <taxon>Ascomycota</taxon>
        <taxon>Pezizomycotina</taxon>
        <taxon>Orbiliomycetes</taxon>
        <taxon>Orbiliales</taxon>
        <taxon>Orbiliaceae</taxon>
        <taxon>Orbilia</taxon>
    </lineage>
</organism>
<dbReference type="InterPro" id="IPR036047">
    <property type="entry name" value="F-box-like_dom_sf"/>
</dbReference>
<comment type="caution">
    <text evidence="2">The sequence shown here is derived from an EMBL/GenBank/DDBJ whole genome shotgun (WGS) entry which is preliminary data.</text>
</comment>
<sequence>MDKISMLTIPPELHISIFAFLKIEDLSRLARTSKYFHRTAGHYLRRRIDYQTSDAILEFQEGSPHDTVPIERAPFIQDDFFDYRFAFGLDFKLIDSNAKKDDGDGGDGGAMQEMSVHKINSLLDVVKKSLNSQGIGVRDGQLYMSKPVIKNEEFRSLFRSLRDFSYSRPASEFSITALTGQFNPNQITRLFDTHKLTKLSISFKQVEWNQMSDSRDPSIKTQDDIFALRDLFRRSPNLEVLVLNPVMEIVDFRPLPENIPALEELTAAFLALKRLHTLDVRVYLFHPSYFIPVPEGVKTLSFYHVNLYSKAWWMEFSKFPFNNVENLEIFPSEEEFGYIFARDDYQTGLDRDGTERTPEEIEIKGYKLGDVEIRSLKRFKFEDTEKLFLPRDLIWCILRRNERLDGRVKQDLVRQSGLILEETRDRGGRRRSL</sequence>
<gene>
    <name evidence="2" type="ORF">TWF718_002909</name>
</gene>
<evidence type="ECO:0000259" key="1">
    <source>
        <dbReference type="Pfam" id="PF12937"/>
    </source>
</evidence>
<proteinExistence type="predicted"/>
<name>A0AAN8R852_9PEZI</name>
<protein>
    <recommendedName>
        <fullName evidence="1">F-box domain-containing protein</fullName>
    </recommendedName>
</protein>
<keyword evidence="3" id="KW-1185">Reference proteome</keyword>
<accession>A0AAN8R852</accession>
<evidence type="ECO:0000313" key="2">
    <source>
        <dbReference type="EMBL" id="KAK6330708.1"/>
    </source>
</evidence>
<feature type="domain" description="F-box" evidence="1">
    <location>
        <begin position="7"/>
        <end position="49"/>
    </location>
</feature>
<dbReference type="CDD" id="cd09917">
    <property type="entry name" value="F-box_SF"/>
    <property type="match status" value="1"/>
</dbReference>
<dbReference type="SUPFAM" id="SSF81383">
    <property type="entry name" value="F-box domain"/>
    <property type="match status" value="1"/>
</dbReference>